<evidence type="ECO:0000256" key="1">
    <source>
        <dbReference type="ARBA" id="ARBA00022679"/>
    </source>
</evidence>
<dbReference type="InterPro" id="IPR052203">
    <property type="entry name" value="GHMP_Kinase-Related"/>
</dbReference>
<proteinExistence type="inferred from homology"/>
<evidence type="ECO:0000256" key="4">
    <source>
        <dbReference type="ARBA" id="ARBA00022840"/>
    </source>
</evidence>
<dbReference type="InterPro" id="IPR014606">
    <property type="entry name" value="Heptose_7-P_kinase"/>
</dbReference>
<dbReference type="EMBL" id="CP066690">
    <property type="protein sequence ID" value="QQG45433.1"/>
    <property type="molecule type" value="Genomic_DNA"/>
</dbReference>
<dbReference type="SUPFAM" id="SSF54211">
    <property type="entry name" value="Ribosomal protein S5 domain 2-like"/>
    <property type="match status" value="1"/>
</dbReference>
<dbReference type="InterPro" id="IPR036554">
    <property type="entry name" value="GHMP_kinase_C_sf"/>
</dbReference>
<reference evidence="8 9" key="1">
    <citation type="submission" date="2020-07" db="EMBL/GenBank/DDBJ databases">
        <title>Huge and variable diversity of episymbiotic CPR bacteria and DPANN archaea in groundwater ecosystems.</title>
        <authorList>
            <person name="He C.Y."/>
            <person name="Keren R."/>
            <person name="Whittaker M."/>
            <person name="Farag I.F."/>
            <person name="Doudna J."/>
            <person name="Cate J.H.D."/>
            <person name="Banfield J.F."/>
        </authorList>
    </citation>
    <scope>NUCLEOTIDE SEQUENCE [LARGE SCALE GENOMIC DNA]</scope>
    <source>
        <strain evidence="8">NC_groundwater_541_Ag_S-0.1um_46_50</strain>
    </source>
</reference>
<dbReference type="PRINTS" id="PR00960">
    <property type="entry name" value="LMBPPROTEIN"/>
</dbReference>
<keyword evidence="1" id="KW-0808">Transferase</keyword>
<keyword evidence="2" id="KW-0547">Nucleotide-binding</keyword>
<protein>
    <submittedName>
        <fullName evidence="8">Kinase</fullName>
    </submittedName>
</protein>
<dbReference type="InterPro" id="IPR013750">
    <property type="entry name" value="GHMP_kinase_C_dom"/>
</dbReference>
<evidence type="ECO:0000313" key="9">
    <source>
        <dbReference type="Proteomes" id="UP000595618"/>
    </source>
</evidence>
<dbReference type="Proteomes" id="UP000595618">
    <property type="component" value="Chromosome"/>
</dbReference>
<dbReference type="GO" id="GO:0005524">
    <property type="term" value="F:ATP binding"/>
    <property type="evidence" value="ECO:0007669"/>
    <property type="project" value="UniProtKB-KW"/>
</dbReference>
<accession>A0A7T5RJV2</accession>
<sequence>MIITRTPFRISFFGGGTDYPVWYKKNGGAVLSASINKYCYVISRYLPPFFDCNYRIRYSKYEETKTIAEIEHPSVRECLNHLEFNEGVEIQHNTDVPGMSGLGSSSSFTVGLLNSLYALRGQEVSKLKLALDAIHVEQKRIGENVGSQDQAIAAFGGLNQIRFGGKDDVAVKPLDLPRERMQELEKHLALFFTGFPRNASEVAAEQIKNTPHKVIELKALHALVDEATQVLVSPKESVERLGRLLHEGWRLKKSLSSKITNPFIDEVYEAAMHAGALGGKILGAGGGGFMLIFVKPELRDKVQEALAGLLEVPFKFEFSGSQVIYRMPQDEL</sequence>
<dbReference type="SUPFAM" id="SSF55060">
    <property type="entry name" value="GHMP Kinase, C-terminal domain"/>
    <property type="match status" value="1"/>
</dbReference>
<dbReference type="InterPro" id="IPR006204">
    <property type="entry name" value="GHMP_kinase_N_dom"/>
</dbReference>
<evidence type="ECO:0000256" key="5">
    <source>
        <dbReference type="ARBA" id="ARBA00038121"/>
    </source>
</evidence>
<evidence type="ECO:0000259" key="6">
    <source>
        <dbReference type="Pfam" id="PF00288"/>
    </source>
</evidence>
<evidence type="ECO:0000259" key="7">
    <source>
        <dbReference type="Pfam" id="PF08544"/>
    </source>
</evidence>
<keyword evidence="4" id="KW-0067">ATP-binding</keyword>
<comment type="similarity">
    <text evidence="5">Belongs to the GHMP kinase family.</text>
</comment>
<evidence type="ECO:0000256" key="2">
    <source>
        <dbReference type="ARBA" id="ARBA00022741"/>
    </source>
</evidence>
<dbReference type="AlphaFoldDB" id="A0A7T5RJV2"/>
<evidence type="ECO:0000313" key="8">
    <source>
        <dbReference type="EMBL" id="QQG45433.1"/>
    </source>
</evidence>
<name>A0A7T5RJV2_9BACT</name>
<dbReference type="PANTHER" id="PTHR32463">
    <property type="entry name" value="L-FUCOSE KINASE"/>
    <property type="match status" value="1"/>
</dbReference>
<feature type="domain" description="GHMP kinase C-terminal" evidence="7">
    <location>
        <begin position="236"/>
        <end position="307"/>
    </location>
</feature>
<keyword evidence="3 8" id="KW-0418">Kinase</keyword>
<dbReference type="GO" id="GO:0050201">
    <property type="term" value="F:fucokinase activity"/>
    <property type="evidence" value="ECO:0007669"/>
    <property type="project" value="TreeGrafter"/>
</dbReference>
<gene>
    <name evidence="8" type="ORF">HYW89_00650</name>
</gene>
<dbReference type="PANTHER" id="PTHR32463:SF0">
    <property type="entry name" value="L-FUCOSE KINASE"/>
    <property type="match status" value="1"/>
</dbReference>
<organism evidence="8 9">
    <name type="scientific">Candidatus Sungiibacteriota bacterium</name>
    <dbReference type="NCBI Taxonomy" id="2750080"/>
    <lineage>
        <taxon>Bacteria</taxon>
        <taxon>Candidatus Sungiibacteriota</taxon>
    </lineage>
</organism>
<evidence type="ECO:0000256" key="3">
    <source>
        <dbReference type="ARBA" id="ARBA00022777"/>
    </source>
</evidence>
<dbReference type="GO" id="GO:0042352">
    <property type="term" value="P:GDP-L-fucose salvage"/>
    <property type="evidence" value="ECO:0007669"/>
    <property type="project" value="TreeGrafter"/>
</dbReference>
<dbReference type="Pfam" id="PF08544">
    <property type="entry name" value="GHMP_kinases_C"/>
    <property type="match status" value="1"/>
</dbReference>
<dbReference type="Pfam" id="PF00288">
    <property type="entry name" value="GHMP_kinases_N"/>
    <property type="match status" value="1"/>
</dbReference>
<feature type="domain" description="GHMP kinase N-terminal" evidence="6">
    <location>
        <begin position="77"/>
        <end position="157"/>
    </location>
</feature>
<dbReference type="InterPro" id="IPR001174">
    <property type="entry name" value="HddA/FKP"/>
</dbReference>
<dbReference type="PIRSF" id="PIRSF036406">
    <property type="entry name" value="Hept_kin"/>
    <property type="match status" value="1"/>
</dbReference>
<dbReference type="Gene3D" id="3.30.230.120">
    <property type="match status" value="1"/>
</dbReference>
<dbReference type="InterPro" id="IPR020568">
    <property type="entry name" value="Ribosomal_Su5_D2-typ_SF"/>
</dbReference>